<accession>A0A3P6S4S7</accession>
<protein>
    <submittedName>
        <fullName evidence="1">Uncharacterized protein</fullName>
    </submittedName>
</protein>
<sequence>MRFELSPSSLSGWDGIRANCQIFCLPRCSMNWATMWIESIGRSPLSINLICKKVYPNSTHALLNSSRTFLSTIQPKVGGNRLLFVFINCLV</sequence>
<dbReference type="AlphaFoldDB" id="A0A3P6S4S7"/>
<evidence type="ECO:0000313" key="2">
    <source>
        <dbReference type="Proteomes" id="UP000282613"/>
    </source>
</evidence>
<organism evidence="1 2">
    <name type="scientific">Taenia asiatica</name>
    <name type="common">Asian tapeworm</name>
    <dbReference type="NCBI Taxonomy" id="60517"/>
    <lineage>
        <taxon>Eukaryota</taxon>
        <taxon>Metazoa</taxon>
        <taxon>Spiralia</taxon>
        <taxon>Lophotrochozoa</taxon>
        <taxon>Platyhelminthes</taxon>
        <taxon>Cestoda</taxon>
        <taxon>Eucestoda</taxon>
        <taxon>Cyclophyllidea</taxon>
        <taxon>Taeniidae</taxon>
        <taxon>Taenia</taxon>
    </lineage>
</organism>
<evidence type="ECO:0000313" key="1">
    <source>
        <dbReference type="EMBL" id="VDK51144.1"/>
    </source>
</evidence>
<proteinExistence type="predicted"/>
<dbReference type="EMBL" id="UYRS01022151">
    <property type="protein sequence ID" value="VDK51144.1"/>
    <property type="molecule type" value="Genomic_DNA"/>
</dbReference>
<gene>
    <name evidence="1" type="ORF">TASK_LOCUS10290</name>
</gene>
<name>A0A3P6S4S7_TAEAS</name>
<keyword evidence="2" id="KW-1185">Reference proteome</keyword>
<dbReference type="Proteomes" id="UP000282613">
    <property type="component" value="Unassembled WGS sequence"/>
</dbReference>
<reference evidence="1 2" key="1">
    <citation type="submission" date="2018-11" db="EMBL/GenBank/DDBJ databases">
        <authorList>
            <consortium name="Pathogen Informatics"/>
        </authorList>
    </citation>
    <scope>NUCLEOTIDE SEQUENCE [LARGE SCALE GENOMIC DNA]</scope>
</reference>